<dbReference type="InParanoid" id="A0A5F8H624"/>
<dbReference type="PANTHER" id="PTHR46518">
    <property type="entry name" value="COILED-COIL DOMAIN-CONTAINING PROTEIN 151"/>
    <property type="match status" value="1"/>
</dbReference>
<evidence type="ECO:0000256" key="1">
    <source>
        <dbReference type="ARBA" id="ARBA00023054"/>
    </source>
</evidence>
<feature type="compositionally biased region" description="Acidic residues" evidence="3">
    <location>
        <begin position="545"/>
        <end position="555"/>
    </location>
</feature>
<reference evidence="5" key="3">
    <citation type="submission" date="2025-09" db="UniProtKB">
        <authorList>
            <consortium name="Ensembl"/>
        </authorList>
    </citation>
    <scope>IDENTIFICATION</scope>
</reference>
<feature type="compositionally biased region" description="Basic residues" evidence="3">
    <location>
        <begin position="12"/>
        <end position="23"/>
    </location>
</feature>
<feature type="coiled-coil region" evidence="2">
    <location>
        <begin position="367"/>
        <end position="426"/>
    </location>
</feature>
<dbReference type="GO" id="GO:0035253">
    <property type="term" value="C:ciliary rootlet"/>
    <property type="evidence" value="ECO:0000318"/>
    <property type="project" value="GO_Central"/>
</dbReference>
<dbReference type="GO" id="GO:0036064">
    <property type="term" value="C:ciliary basal body"/>
    <property type="evidence" value="ECO:0000318"/>
    <property type="project" value="GO_Central"/>
</dbReference>
<evidence type="ECO:0000256" key="3">
    <source>
        <dbReference type="SAM" id="MobiDB-lite"/>
    </source>
</evidence>
<dbReference type="GO" id="GO:0036158">
    <property type="term" value="P:outer dynein arm assembly"/>
    <property type="evidence" value="ECO:0000318"/>
    <property type="project" value="GO_Central"/>
</dbReference>
<sequence length="585" mass="68168">MVPLRTAPSSFHKPRRLASRRQPRIPSSQPPPIQAGVKPPIHVQISELHRKIQLLEGDRKSFYESTQWTIKKNKQTIKHLREENKISYHRLSDMLSGEEKVVRWVIKEWKDEKSHLRNKNGEEALALVDHRLNEKMKQLNSLRHEAELKQRRIEELQLQHSLRALETNELRGTDTEVAKTTRNLENRLEKAKLKGDEAENITKVYLQLKAYMQDESLNFENKLDAMEAEVIRLRREFSELQVVNHEAEVARDSAKSQLQKLEENLFKDRKEREKVMLEAKKRTEEKKLLNERIERKTQHRDHIPLRSEEIVDMQGTKADILKGRWHMFQTEIAFDRIKEATGVADPNSVVRRFLAQGDAFTHLESLRKQNDLTLAKLRQEKKHLQQELTELKYAGETKAIRNDQFMAELQTHVSTQEKQVAAAKEDLESTIRSLLSAKAGVEHLAIKLQPITVNLPQLFPTSPHPEKSQFAKKELNPNAPDYVLDLMAQNEEKLLQLQSDMEGHDVPDLLHHLTEQEYYASLEGKLPAFNTRISLPSDTTKDKFFDEEESEDETGEIVTRAALKFQSQKLIESRSKKRGRSRRRS</sequence>
<feature type="coiled-coil region" evidence="2">
    <location>
        <begin position="132"/>
        <end position="287"/>
    </location>
</feature>
<organism evidence="5 6">
    <name type="scientific">Monodelphis domestica</name>
    <name type="common">Gray short-tailed opossum</name>
    <dbReference type="NCBI Taxonomy" id="13616"/>
    <lineage>
        <taxon>Eukaryota</taxon>
        <taxon>Metazoa</taxon>
        <taxon>Chordata</taxon>
        <taxon>Craniata</taxon>
        <taxon>Vertebrata</taxon>
        <taxon>Euteleostomi</taxon>
        <taxon>Mammalia</taxon>
        <taxon>Metatheria</taxon>
        <taxon>Didelphimorphia</taxon>
        <taxon>Didelphidae</taxon>
        <taxon>Monodelphis</taxon>
    </lineage>
</organism>
<dbReference type="GO" id="GO:0005930">
    <property type="term" value="C:axoneme"/>
    <property type="evidence" value="ECO:0007669"/>
    <property type="project" value="Ensembl"/>
</dbReference>
<dbReference type="GO" id="GO:0097542">
    <property type="term" value="C:ciliary tip"/>
    <property type="evidence" value="ECO:0000318"/>
    <property type="project" value="GO_Central"/>
</dbReference>
<dbReference type="GO" id="GO:0003341">
    <property type="term" value="P:cilium movement"/>
    <property type="evidence" value="ECO:0000318"/>
    <property type="project" value="GO_Central"/>
</dbReference>
<reference evidence="5" key="2">
    <citation type="submission" date="2025-08" db="UniProtKB">
        <authorList>
            <consortium name="Ensembl"/>
        </authorList>
    </citation>
    <scope>IDENTIFICATION</scope>
</reference>
<dbReference type="PANTHER" id="PTHR46518:SF1">
    <property type="entry name" value="OUTER DYNEIN ARM-DOCKING COMPLEX SUBUNIT 3"/>
    <property type="match status" value="1"/>
</dbReference>
<reference evidence="5 6" key="1">
    <citation type="journal article" date="2007" name="Nature">
        <title>Genome of the marsupial Monodelphis domestica reveals innovation in non-coding sequences.</title>
        <authorList>
            <person name="Mikkelsen T.S."/>
            <person name="Wakefield M.J."/>
            <person name="Aken B."/>
            <person name="Amemiya C.T."/>
            <person name="Chang J.L."/>
            <person name="Duke S."/>
            <person name="Garber M."/>
            <person name="Gentles A.J."/>
            <person name="Goodstadt L."/>
            <person name="Heger A."/>
            <person name="Jurka J."/>
            <person name="Kamal M."/>
            <person name="Mauceli E."/>
            <person name="Searle S.M."/>
            <person name="Sharpe T."/>
            <person name="Baker M.L."/>
            <person name="Batzer M.A."/>
            <person name="Benos P.V."/>
            <person name="Belov K."/>
            <person name="Clamp M."/>
            <person name="Cook A."/>
            <person name="Cuff J."/>
            <person name="Das R."/>
            <person name="Davidow L."/>
            <person name="Deakin J.E."/>
            <person name="Fazzari M.J."/>
            <person name="Glass J.L."/>
            <person name="Grabherr M."/>
            <person name="Greally J.M."/>
            <person name="Gu W."/>
            <person name="Hore T.A."/>
            <person name="Huttley G.A."/>
            <person name="Kleber M."/>
            <person name="Jirtle R.L."/>
            <person name="Koina E."/>
            <person name="Lee J.T."/>
            <person name="Mahony S."/>
            <person name="Marra M.A."/>
            <person name="Miller R.D."/>
            <person name="Nicholls R.D."/>
            <person name="Oda M."/>
            <person name="Papenfuss A.T."/>
            <person name="Parra Z.E."/>
            <person name="Pollock D.D."/>
            <person name="Ray D.A."/>
            <person name="Schein J.E."/>
            <person name="Speed T.P."/>
            <person name="Thompson K."/>
            <person name="VandeBerg J.L."/>
            <person name="Wade C.M."/>
            <person name="Walker J.A."/>
            <person name="Waters P.D."/>
            <person name="Webber C."/>
            <person name="Weidman J.R."/>
            <person name="Xie X."/>
            <person name="Zody M.C."/>
            <person name="Baldwin J."/>
            <person name="Abdouelleil A."/>
            <person name="Abdulkadir J."/>
            <person name="Abebe A."/>
            <person name="Abera B."/>
            <person name="Abreu J."/>
            <person name="Acer S.C."/>
            <person name="Aftuck L."/>
            <person name="Alexander A."/>
            <person name="An P."/>
            <person name="Anderson E."/>
            <person name="Anderson S."/>
            <person name="Arachi H."/>
            <person name="Azer M."/>
            <person name="Bachantsang P."/>
            <person name="Barry A."/>
            <person name="Bayul T."/>
            <person name="Berlin A."/>
            <person name="Bessette D."/>
            <person name="Bloom T."/>
            <person name="Bloom T."/>
            <person name="Boguslavskiy L."/>
            <person name="Bonnet C."/>
            <person name="Boukhgalter B."/>
            <person name="Bourzgui I."/>
            <person name="Brown A."/>
            <person name="Cahill P."/>
            <person name="Channer S."/>
            <person name="Cheshatsang Y."/>
            <person name="Chuda L."/>
            <person name="Citroen M."/>
            <person name="Collymore A."/>
            <person name="Cooke P."/>
            <person name="Costello M."/>
            <person name="D'Aco K."/>
            <person name="Daza R."/>
            <person name="De Haan G."/>
            <person name="DeGray S."/>
            <person name="DeMaso C."/>
            <person name="Dhargay N."/>
            <person name="Dooley K."/>
            <person name="Dooley E."/>
            <person name="Doricent M."/>
            <person name="Dorje P."/>
            <person name="Dorjee K."/>
            <person name="Dupes A."/>
            <person name="Elong R."/>
            <person name="Falk J."/>
            <person name="Farina A."/>
            <person name="Faro S."/>
            <person name="Ferguson D."/>
            <person name="Fisher S."/>
            <person name="Foley C.D."/>
            <person name="Franke A."/>
            <person name="Friedrich D."/>
            <person name="Gadbois L."/>
            <person name="Gearin G."/>
            <person name="Gearin C.R."/>
            <person name="Giannoukos G."/>
            <person name="Goode T."/>
            <person name="Graham J."/>
            <person name="Grandbois E."/>
            <person name="Grewal S."/>
            <person name="Gyaltsen K."/>
            <person name="Hafez N."/>
            <person name="Hagos B."/>
            <person name="Hall J."/>
            <person name="Henson C."/>
            <person name="Hollinger A."/>
            <person name="Honan T."/>
            <person name="Huard M.D."/>
            <person name="Hughes L."/>
            <person name="Hurhula B."/>
            <person name="Husby M.E."/>
            <person name="Kamat A."/>
            <person name="Kanga B."/>
            <person name="Kashin S."/>
            <person name="Khazanovich D."/>
            <person name="Kisner P."/>
            <person name="Lance K."/>
            <person name="Lara M."/>
            <person name="Lee W."/>
            <person name="Lennon N."/>
            <person name="Letendre F."/>
            <person name="LeVine R."/>
            <person name="Lipovsky A."/>
            <person name="Liu X."/>
            <person name="Liu J."/>
            <person name="Liu S."/>
            <person name="Lokyitsang T."/>
            <person name="Lokyitsang Y."/>
            <person name="Lubonja R."/>
            <person name="Lui A."/>
            <person name="MacDonald P."/>
            <person name="Magnisalis V."/>
            <person name="Maru K."/>
            <person name="Matthews C."/>
            <person name="McCusker W."/>
            <person name="McDonough S."/>
            <person name="Mehta T."/>
            <person name="Meldrim J."/>
            <person name="Meneus L."/>
            <person name="Mihai O."/>
            <person name="Mihalev A."/>
            <person name="Mihova T."/>
            <person name="Mittelman R."/>
            <person name="Mlenga V."/>
            <person name="Montmayeur A."/>
            <person name="Mulrain L."/>
            <person name="Navidi A."/>
            <person name="Naylor J."/>
            <person name="Negash T."/>
            <person name="Nguyen T."/>
            <person name="Nguyen N."/>
            <person name="Nicol R."/>
            <person name="Norbu C."/>
            <person name="Norbu N."/>
            <person name="Novod N."/>
            <person name="O'Neill B."/>
            <person name="Osman S."/>
            <person name="Markiewicz E."/>
            <person name="Oyono O.L."/>
            <person name="Patti C."/>
            <person name="Phunkhang P."/>
            <person name="Pierre F."/>
            <person name="Priest M."/>
            <person name="Raghuraman S."/>
            <person name="Rege F."/>
            <person name="Reyes R."/>
            <person name="Rise C."/>
            <person name="Rogov P."/>
            <person name="Ross K."/>
            <person name="Ryan E."/>
            <person name="Settipalli S."/>
            <person name="Shea T."/>
            <person name="Sherpa N."/>
            <person name="Shi L."/>
            <person name="Shih D."/>
            <person name="Sparrow T."/>
            <person name="Spaulding J."/>
            <person name="Stalker J."/>
            <person name="Stange-Thomann N."/>
            <person name="Stavropoulos S."/>
            <person name="Stone C."/>
            <person name="Strader C."/>
            <person name="Tesfaye S."/>
            <person name="Thomson T."/>
            <person name="Thoulutsang Y."/>
            <person name="Thoulutsang D."/>
            <person name="Topham K."/>
            <person name="Topping I."/>
            <person name="Tsamla T."/>
            <person name="Vassiliev H."/>
            <person name="Vo A."/>
            <person name="Wangchuk T."/>
            <person name="Wangdi T."/>
            <person name="Weiand M."/>
            <person name="Wilkinson J."/>
            <person name="Wilson A."/>
            <person name="Yadav S."/>
            <person name="Young G."/>
            <person name="Yu Q."/>
            <person name="Zembek L."/>
            <person name="Zhong D."/>
            <person name="Zimmer A."/>
            <person name="Zwirko Z."/>
            <person name="Jaffe D.B."/>
            <person name="Alvarez P."/>
            <person name="Brockman W."/>
            <person name="Butler J."/>
            <person name="Chin C."/>
            <person name="Gnerre S."/>
            <person name="MacCallum I."/>
            <person name="Graves J.A."/>
            <person name="Ponting C.P."/>
            <person name="Breen M."/>
            <person name="Samollow P.B."/>
            <person name="Lander E.S."/>
            <person name="Lindblad-Toh K."/>
        </authorList>
    </citation>
    <scope>NUCLEOTIDE SEQUENCE [LARGE SCALE GENOMIC DNA]</scope>
</reference>
<gene>
    <name evidence="5" type="primary">ODAD3</name>
</gene>
<dbReference type="Proteomes" id="UP000002280">
    <property type="component" value="Chromosome 3"/>
</dbReference>
<dbReference type="GeneTree" id="ENSGT00940000153116"/>
<accession>A0A5F8H624</accession>
<feature type="region of interest" description="Disordered" evidence="3">
    <location>
        <begin position="537"/>
        <end position="558"/>
    </location>
</feature>
<dbReference type="Pfam" id="PF21773">
    <property type="entry name" value="ODAD1_CC"/>
    <property type="match status" value="1"/>
</dbReference>
<evidence type="ECO:0000259" key="4">
    <source>
        <dbReference type="Pfam" id="PF21773"/>
    </source>
</evidence>
<proteinExistence type="predicted"/>
<dbReference type="FunCoup" id="A0A5F8H624">
    <property type="interactions" value="151"/>
</dbReference>
<dbReference type="InterPro" id="IPR033192">
    <property type="entry name" value="ODAD3"/>
</dbReference>
<dbReference type="Ensembl" id="ENSMODT00000075903.1">
    <property type="protein sequence ID" value="ENSMODP00000055378.1"/>
    <property type="gene ID" value="ENSMODG00000006619.3"/>
</dbReference>
<evidence type="ECO:0000313" key="5">
    <source>
        <dbReference type="Ensembl" id="ENSMODP00000055378.1"/>
    </source>
</evidence>
<feature type="region of interest" description="Disordered" evidence="3">
    <location>
        <begin position="1"/>
        <end position="37"/>
    </location>
</feature>
<dbReference type="InterPro" id="IPR049258">
    <property type="entry name" value="ODAD1_CC"/>
</dbReference>
<protein>
    <submittedName>
        <fullName evidence="5">Outer dynein arm docking complex subunit 3</fullName>
    </submittedName>
</protein>
<keyword evidence="1 2" id="KW-0175">Coiled coil</keyword>
<dbReference type="AlphaFoldDB" id="A0A5F8H624"/>
<evidence type="ECO:0000313" key="6">
    <source>
        <dbReference type="Proteomes" id="UP000002280"/>
    </source>
</evidence>
<dbReference type="STRING" id="13616.ENSMODP00000055378"/>
<evidence type="ECO:0000256" key="2">
    <source>
        <dbReference type="SAM" id="Coils"/>
    </source>
</evidence>
<feature type="domain" description="ODAD1 central coiled coil region" evidence="4">
    <location>
        <begin position="179"/>
        <end position="448"/>
    </location>
</feature>
<dbReference type="OMA" id="VIQEWKS"/>
<keyword evidence="6" id="KW-1185">Reference proteome</keyword>
<name>A0A5F8H624_MONDO</name>
<dbReference type="GO" id="GO:0007368">
    <property type="term" value="P:determination of left/right symmetry"/>
    <property type="evidence" value="ECO:0007669"/>
    <property type="project" value="Ensembl"/>
</dbReference>
<dbReference type="Bgee" id="ENSMODG00000006619">
    <property type="expression patterns" value="Expressed in ovary and 14 other cell types or tissues"/>
</dbReference>